<organism evidence="5 6">
    <name type="scientific">Streptomyces tremellae</name>
    <dbReference type="NCBI Taxonomy" id="1124239"/>
    <lineage>
        <taxon>Bacteria</taxon>
        <taxon>Bacillati</taxon>
        <taxon>Actinomycetota</taxon>
        <taxon>Actinomycetes</taxon>
        <taxon>Kitasatosporales</taxon>
        <taxon>Streptomycetaceae</taxon>
        <taxon>Streptomyces</taxon>
    </lineage>
</organism>
<gene>
    <name evidence="5" type="ORF">GCM10023082_49160</name>
</gene>
<evidence type="ECO:0000256" key="4">
    <source>
        <dbReference type="ARBA" id="ARBA00023134"/>
    </source>
</evidence>
<evidence type="ECO:0000313" key="5">
    <source>
        <dbReference type="EMBL" id="GAA3746813.1"/>
    </source>
</evidence>
<evidence type="ECO:0000313" key="6">
    <source>
        <dbReference type="Proteomes" id="UP001499884"/>
    </source>
</evidence>
<dbReference type="Pfam" id="PF03029">
    <property type="entry name" value="ATP_bind_1"/>
    <property type="match status" value="1"/>
</dbReference>
<keyword evidence="6" id="KW-1185">Reference proteome</keyword>
<dbReference type="SUPFAM" id="SSF52540">
    <property type="entry name" value="P-loop containing nucleoside triphosphate hydrolases"/>
    <property type="match status" value="1"/>
</dbReference>
<dbReference type="CDD" id="cd00882">
    <property type="entry name" value="Ras_like_GTPase"/>
    <property type="match status" value="1"/>
</dbReference>
<dbReference type="Proteomes" id="UP001499884">
    <property type="component" value="Unassembled WGS sequence"/>
</dbReference>
<evidence type="ECO:0000256" key="3">
    <source>
        <dbReference type="ARBA" id="ARBA00022801"/>
    </source>
</evidence>
<keyword evidence="2" id="KW-0547">Nucleotide-binding</keyword>
<keyword evidence="4" id="KW-0342">GTP-binding</keyword>
<evidence type="ECO:0000256" key="2">
    <source>
        <dbReference type="ARBA" id="ARBA00022741"/>
    </source>
</evidence>
<dbReference type="PANTHER" id="PTHR42708:SF1">
    <property type="entry name" value="GLIDING MOTILITY PROTEIN MGLA"/>
    <property type="match status" value="1"/>
</dbReference>
<sequence>MAEPSYLPDSVQRTVKILVVGHFAVGKTTFVGTLSEIRPLRTEEVMTEASVSVDNLAGTPGKVTTTVAMDFGRITISDELVLYLFGTPGQDRFVSLFRDLSQGALGALVLVDPTRLSESFPVLNLVEDSGLPYGVGVNHFDGGQRYDPEEVRQALDLTSDTPIVPCDPRDERSASGALIDLVKYLLDLDVRSQ</sequence>
<dbReference type="InterPro" id="IPR027417">
    <property type="entry name" value="P-loop_NTPase"/>
</dbReference>
<accession>A0ABP7FTB1</accession>
<dbReference type="InterPro" id="IPR052705">
    <property type="entry name" value="Gliding_Motility_GTPase"/>
</dbReference>
<comment type="similarity">
    <text evidence="1">Belongs to the GPN-loop GTPase family.</text>
</comment>
<protein>
    <submittedName>
        <fullName evidence="5">ATP/GTP-binding protein</fullName>
    </submittedName>
</protein>
<dbReference type="EMBL" id="BAABEP010000043">
    <property type="protein sequence ID" value="GAA3746813.1"/>
    <property type="molecule type" value="Genomic_DNA"/>
</dbReference>
<dbReference type="PANTHER" id="PTHR42708">
    <property type="entry name" value="ATP/GTP-BINDING PROTEIN-RELATED"/>
    <property type="match status" value="1"/>
</dbReference>
<evidence type="ECO:0000256" key="1">
    <source>
        <dbReference type="ARBA" id="ARBA00005290"/>
    </source>
</evidence>
<name>A0ABP7FTB1_9ACTN</name>
<proteinExistence type="inferred from homology"/>
<reference evidence="6" key="1">
    <citation type="journal article" date="2019" name="Int. J. Syst. Evol. Microbiol.">
        <title>The Global Catalogue of Microorganisms (GCM) 10K type strain sequencing project: providing services to taxonomists for standard genome sequencing and annotation.</title>
        <authorList>
            <consortium name="The Broad Institute Genomics Platform"/>
            <consortium name="The Broad Institute Genome Sequencing Center for Infectious Disease"/>
            <person name="Wu L."/>
            <person name="Ma J."/>
        </authorList>
    </citation>
    <scope>NUCLEOTIDE SEQUENCE [LARGE SCALE GENOMIC DNA]</scope>
    <source>
        <strain evidence="6">JCM 30846</strain>
    </source>
</reference>
<keyword evidence="3" id="KW-0378">Hydrolase</keyword>
<dbReference type="InterPro" id="IPR004130">
    <property type="entry name" value="Gpn"/>
</dbReference>
<dbReference type="Gene3D" id="3.40.50.300">
    <property type="entry name" value="P-loop containing nucleotide triphosphate hydrolases"/>
    <property type="match status" value="1"/>
</dbReference>
<comment type="caution">
    <text evidence="5">The sequence shown here is derived from an EMBL/GenBank/DDBJ whole genome shotgun (WGS) entry which is preliminary data.</text>
</comment>